<keyword evidence="2" id="KW-0804">Transcription</keyword>
<feature type="domain" description="HTH araC/xylS-type" evidence="3">
    <location>
        <begin position="243"/>
        <end position="343"/>
    </location>
</feature>
<evidence type="ECO:0000313" key="4">
    <source>
        <dbReference type="EMBL" id="NOJ45297.1"/>
    </source>
</evidence>
<evidence type="ECO:0000256" key="2">
    <source>
        <dbReference type="ARBA" id="ARBA00023163"/>
    </source>
</evidence>
<dbReference type="InterPro" id="IPR009057">
    <property type="entry name" value="Homeodomain-like_sf"/>
</dbReference>
<dbReference type="SUPFAM" id="SSF46689">
    <property type="entry name" value="Homeodomain-like"/>
    <property type="match status" value="2"/>
</dbReference>
<dbReference type="PROSITE" id="PS01124">
    <property type="entry name" value="HTH_ARAC_FAMILY_2"/>
    <property type="match status" value="1"/>
</dbReference>
<comment type="caution">
    <text evidence="4">The sequence shown here is derived from an EMBL/GenBank/DDBJ whole genome shotgun (WGS) entry which is preliminary data.</text>
</comment>
<dbReference type="AlphaFoldDB" id="A0A7Y4H254"/>
<gene>
    <name evidence="4" type="ORF">HCN50_03355</name>
</gene>
<dbReference type="Pfam" id="PF12833">
    <property type="entry name" value="HTH_18"/>
    <property type="match status" value="1"/>
</dbReference>
<dbReference type="Gene3D" id="1.10.10.60">
    <property type="entry name" value="Homeodomain-like"/>
    <property type="match status" value="1"/>
</dbReference>
<accession>A0A7Y4H254</accession>
<proteinExistence type="predicted"/>
<evidence type="ECO:0000313" key="5">
    <source>
        <dbReference type="Proteomes" id="UP000528734"/>
    </source>
</evidence>
<name>A0A7Y4H254_9BRAD</name>
<dbReference type="InterPro" id="IPR018060">
    <property type="entry name" value="HTH_AraC"/>
</dbReference>
<dbReference type="Pfam" id="PF14525">
    <property type="entry name" value="AraC_binding_2"/>
    <property type="match status" value="1"/>
</dbReference>
<dbReference type="InterPro" id="IPR053142">
    <property type="entry name" value="PchR_regulatory_protein"/>
</dbReference>
<dbReference type="EMBL" id="JAAVLW010000001">
    <property type="protein sequence ID" value="NOJ45297.1"/>
    <property type="molecule type" value="Genomic_DNA"/>
</dbReference>
<evidence type="ECO:0000259" key="3">
    <source>
        <dbReference type="PROSITE" id="PS01124"/>
    </source>
</evidence>
<organism evidence="4 5">
    <name type="scientific">Bradyrhizobium archetypum</name>
    <dbReference type="NCBI Taxonomy" id="2721160"/>
    <lineage>
        <taxon>Bacteria</taxon>
        <taxon>Pseudomonadati</taxon>
        <taxon>Pseudomonadota</taxon>
        <taxon>Alphaproteobacteria</taxon>
        <taxon>Hyphomicrobiales</taxon>
        <taxon>Nitrobacteraceae</taxon>
        <taxon>Bradyrhizobium</taxon>
    </lineage>
</organism>
<dbReference type="SMART" id="SM00342">
    <property type="entry name" value="HTH_ARAC"/>
    <property type="match status" value="1"/>
</dbReference>
<evidence type="ECO:0000256" key="1">
    <source>
        <dbReference type="ARBA" id="ARBA00023015"/>
    </source>
</evidence>
<dbReference type="RefSeq" id="WP_171708174.1">
    <property type="nucleotide sequence ID" value="NZ_JAAVLW010000001.1"/>
</dbReference>
<keyword evidence="1" id="KW-0805">Transcription regulation</keyword>
<dbReference type="PANTHER" id="PTHR47893">
    <property type="entry name" value="REGULATORY PROTEIN PCHR"/>
    <property type="match status" value="1"/>
</dbReference>
<dbReference type="InterPro" id="IPR035418">
    <property type="entry name" value="AraC-bd_2"/>
</dbReference>
<dbReference type="PANTHER" id="PTHR47893:SF1">
    <property type="entry name" value="REGULATORY PROTEIN PCHR"/>
    <property type="match status" value="1"/>
</dbReference>
<sequence length="345" mass="37258">MRRTWTVATGTSIVRHAPAVRLAAFNRVLTDSVDDDAEAVGRIFCPHRLRPEHNTSSEFFALHNAAVFGGLSVNYVAYGGSVSIDPGCLERFFLLQIPVHGSARIETASRDVATAAGATASLLSPTIPTRMTWKDNCAHIILLVDRSLLEQRAAALSGRPAGAVEFEPAVDLSSPGGQALQSQVFELVGLAERVGPRRPLSSITAANMRETLLNALLHGQRHSASDAIDRFGGRIETLPPSLRRAREFLDAHAEEPLDLAQLAEAAGIGVRALQLGFRRHFGTSISEMLRDIRLAHLNIRLVAASPDDSVTEIAFELGFTHLGRMASAYRAKFGETPSATLRAMN</sequence>
<dbReference type="GO" id="GO:0003700">
    <property type="term" value="F:DNA-binding transcription factor activity"/>
    <property type="evidence" value="ECO:0007669"/>
    <property type="project" value="InterPro"/>
</dbReference>
<keyword evidence="5" id="KW-1185">Reference proteome</keyword>
<protein>
    <submittedName>
        <fullName evidence="4">AraC family transcriptional regulator</fullName>
    </submittedName>
</protein>
<dbReference type="GO" id="GO:0043565">
    <property type="term" value="F:sequence-specific DNA binding"/>
    <property type="evidence" value="ECO:0007669"/>
    <property type="project" value="InterPro"/>
</dbReference>
<reference evidence="4 5" key="1">
    <citation type="submission" date="2020-03" db="EMBL/GenBank/DDBJ databases">
        <title>Bradyrhizobium diversity isolated from nodules of Muelleranthus trifoliolatus.</title>
        <authorList>
            <person name="Klepa M."/>
            <person name="Helene L."/>
            <person name="Hungria M."/>
        </authorList>
    </citation>
    <scope>NUCLEOTIDE SEQUENCE [LARGE SCALE GENOMIC DNA]</scope>
    <source>
        <strain evidence="4 5">WSM 1744</strain>
    </source>
</reference>
<dbReference type="Proteomes" id="UP000528734">
    <property type="component" value="Unassembled WGS sequence"/>
</dbReference>